<dbReference type="AlphaFoldDB" id="A0A6N9ZHK2"/>
<accession>A0A6N9ZHK2</accession>
<dbReference type="GO" id="GO:0043565">
    <property type="term" value="F:sequence-specific DNA binding"/>
    <property type="evidence" value="ECO:0007669"/>
    <property type="project" value="InterPro"/>
</dbReference>
<dbReference type="InterPro" id="IPR011008">
    <property type="entry name" value="Dimeric_a/b-barrel"/>
</dbReference>
<dbReference type="PANTHER" id="PTHR30154:SF34">
    <property type="entry name" value="TRANSCRIPTIONAL REGULATOR AZLB"/>
    <property type="match status" value="1"/>
</dbReference>
<evidence type="ECO:0000256" key="2">
    <source>
        <dbReference type="ARBA" id="ARBA00023125"/>
    </source>
</evidence>
<dbReference type="Proteomes" id="UP000468864">
    <property type="component" value="Unassembled WGS sequence"/>
</dbReference>
<dbReference type="SUPFAM" id="SSF54909">
    <property type="entry name" value="Dimeric alpha+beta barrel"/>
    <property type="match status" value="1"/>
</dbReference>
<dbReference type="PANTHER" id="PTHR30154">
    <property type="entry name" value="LEUCINE-RESPONSIVE REGULATORY PROTEIN"/>
    <property type="match status" value="1"/>
</dbReference>
<keyword evidence="2" id="KW-0238">DNA-binding</keyword>
<dbReference type="Gene3D" id="3.30.70.920">
    <property type="match status" value="1"/>
</dbReference>
<dbReference type="InterPro" id="IPR036388">
    <property type="entry name" value="WH-like_DNA-bd_sf"/>
</dbReference>
<dbReference type="GO" id="GO:0043200">
    <property type="term" value="P:response to amino acid"/>
    <property type="evidence" value="ECO:0007669"/>
    <property type="project" value="TreeGrafter"/>
</dbReference>
<organism evidence="5 6">
    <name type="scientific">Rhizobium laguerreae</name>
    <dbReference type="NCBI Taxonomy" id="1076926"/>
    <lineage>
        <taxon>Bacteria</taxon>
        <taxon>Pseudomonadati</taxon>
        <taxon>Pseudomonadota</taxon>
        <taxon>Alphaproteobacteria</taxon>
        <taxon>Hyphomicrobiales</taxon>
        <taxon>Rhizobiaceae</taxon>
        <taxon>Rhizobium/Agrobacterium group</taxon>
        <taxon>Rhizobium</taxon>
    </lineage>
</organism>
<evidence type="ECO:0000313" key="5">
    <source>
        <dbReference type="EMBL" id="NEH92997.1"/>
    </source>
</evidence>
<dbReference type="SUPFAM" id="SSF46785">
    <property type="entry name" value="Winged helix' DNA-binding domain"/>
    <property type="match status" value="1"/>
</dbReference>
<evidence type="ECO:0000259" key="4">
    <source>
        <dbReference type="PROSITE" id="PS50956"/>
    </source>
</evidence>
<dbReference type="InterPro" id="IPR000485">
    <property type="entry name" value="AsnC-type_HTH_dom"/>
</dbReference>
<keyword evidence="1" id="KW-0805">Transcription regulation</keyword>
<comment type="caution">
    <text evidence="5">The sequence shown here is derived from an EMBL/GenBank/DDBJ whole genome shotgun (WGS) entry which is preliminary data.</text>
</comment>
<evidence type="ECO:0000256" key="3">
    <source>
        <dbReference type="ARBA" id="ARBA00023163"/>
    </source>
</evidence>
<dbReference type="Pfam" id="PF13412">
    <property type="entry name" value="HTH_24"/>
    <property type="match status" value="1"/>
</dbReference>
<dbReference type="SMART" id="SM00344">
    <property type="entry name" value="HTH_ASNC"/>
    <property type="match status" value="1"/>
</dbReference>
<dbReference type="InterPro" id="IPR036390">
    <property type="entry name" value="WH_DNA-bd_sf"/>
</dbReference>
<dbReference type="PRINTS" id="PR00033">
    <property type="entry name" value="HTHASNC"/>
</dbReference>
<protein>
    <submittedName>
        <fullName evidence="5">Winged helix-turn-helix transcriptional regulator</fullName>
    </submittedName>
</protein>
<gene>
    <name evidence="5" type="ORF">GR206_18530</name>
</gene>
<dbReference type="PROSITE" id="PS50956">
    <property type="entry name" value="HTH_ASNC_2"/>
    <property type="match status" value="1"/>
</dbReference>
<dbReference type="PROSITE" id="PS00519">
    <property type="entry name" value="HTH_ASNC_1"/>
    <property type="match status" value="1"/>
</dbReference>
<dbReference type="InterPro" id="IPR019885">
    <property type="entry name" value="Tscrpt_reg_HTH_AsnC-type_CS"/>
</dbReference>
<dbReference type="InterPro" id="IPR019887">
    <property type="entry name" value="Tscrpt_reg_AsnC/Lrp_C"/>
</dbReference>
<dbReference type="Gene3D" id="1.10.10.10">
    <property type="entry name" value="Winged helix-like DNA-binding domain superfamily/Winged helix DNA-binding domain"/>
    <property type="match status" value="1"/>
</dbReference>
<feature type="domain" description="HTH asnC-type" evidence="4">
    <location>
        <begin position="5"/>
        <end position="57"/>
    </location>
</feature>
<reference evidence="5 6" key="1">
    <citation type="submission" date="2019-12" db="EMBL/GenBank/DDBJ databases">
        <title>Rhizobium genotypes associated with high levels of biological nitrogen fixation by grain legumes in a temperate-maritime cropping system.</title>
        <authorList>
            <person name="Maluk M."/>
            <person name="Francesc Ferrando Molina F."/>
            <person name="Lopez Del Egido L."/>
            <person name="Lafos M."/>
            <person name="Langarica-Fuentes A."/>
            <person name="Gebre Yohannes G."/>
            <person name="Young M.W."/>
            <person name="Martin P."/>
            <person name="Gantlett R."/>
            <person name="Kenicer G."/>
            <person name="Hawes C."/>
            <person name="Begg G.S."/>
            <person name="Quilliam R.S."/>
            <person name="Squire G.R."/>
            <person name="Poole P.S."/>
            <person name="Young P.W."/>
            <person name="Iannetta P.M."/>
            <person name="James E.K."/>
        </authorList>
    </citation>
    <scope>NUCLEOTIDE SEQUENCE [LARGE SCALE GENOMIC DNA]</scope>
    <source>
        <strain evidence="5 6">JHI2449</strain>
    </source>
</reference>
<dbReference type="EMBL" id="WUEP01000013">
    <property type="protein sequence ID" value="NEH92997.1"/>
    <property type="molecule type" value="Genomic_DNA"/>
</dbReference>
<evidence type="ECO:0000313" key="6">
    <source>
        <dbReference type="Proteomes" id="UP000468864"/>
    </source>
</evidence>
<dbReference type="RefSeq" id="WP_131631587.1">
    <property type="nucleotide sequence ID" value="NZ_WUEP01000013.1"/>
</dbReference>
<dbReference type="GO" id="GO:0005829">
    <property type="term" value="C:cytosol"/>
    <property type="evidence" value="ECO:0007669"/>
    <property type="project" value="TreeGrafter"/>
</dbReference>
<sequence length="163" mass="18323">MRYLLDRIDEQILSALRTNARASHAELSGKVNLSRNAVRVRIERLEREGFIKGYTIVTGDGGNDSPITTALMFVYRQDRMRGGEVIQALRTIPEVVACDVMTGDFDLVVRVESPRADRIRQIWQLISELPGVRDTLTAFALSSVVRRDEVRRGQNPAASNEPL</sequence>
<dbReference type="InterPro" id="IPR019888">
    <property type="entry name" value="Tscrpt_reg_AsnC-like"/>
</dbReference>
<proteinExistence type="predicted"/>
<name>A0A6N9ZHK2_9HYPH</name>
<evidence type="ECO:0000256" key="1">
    <source>
        <dbReference type="ARBA" id="ARBA00023015"/>
    </source>
</evidence>
<keyword evidence="3" id="KW-0804">Transcription</keyword>
<dbReference type="Pfam" id="PF01037">
    <property type="entry name" value="AsnC_trans_reg"/>
    <property type="match status" value="1"/>
</dbReference>